<dbReference type="PANTHER" id="PTHR39321:SF3">
    <property type="entry name" value="PHOSPHOPANTETHEINE ADENYLYLTRANSFERASE"/>
    <property type="match status" value="1"/>
</dbReference>
<dbReference type="Gene3D" id="3.40.50.620">
    <property type="entry name" value="HUPs"/>
    <property type="match status" value="1"/>
</dbReference>
<evidence type="ECO:0000256" key="4">
    <source>
        <dbReference type="ARBA" id="ARBA00022642"/>
    </source>
</evidence>
<dbReference type="InterPro" id="IPR005248">
    <property type="entry name" value="NadD/NMNAT"/>
</dbReference>
<dbReference type="NCBIfam" id="TIGR00482">
    <property type="entry name" value="nicotinate (nicotinamide) nucleotide adenylyltransferase"/>
    <property type="match status" value="1"/>
</dbReference>
<reference evidence="13 14" key="1">
    <citation type="submission" date="2019-02" db="EMBL/GenBank/DDBJ databases">
        <title>Aquabacterium sp. strain KMB7.</title>
        <authorList>
            <person name="Chen W.-M."/>
        </authorList>
    </citation>
    <scope>NUCLEOTIDE SEQUENCE [LARGE SCALE GENOMIC DNA]</scope>
    <source>
        <strain evidence="13 14">KMB7</strain>
    </source>
</reference>
<dbReference type="HAMAP" id="MF_00244">
    <property type="entry name" value="NaMN_adenylyltr"/>
    <property type="match status" value="1"/>
</dbReference>
<evidence type="ECO:0000256" key="2">
    <source>
        <dbReference type="ARBA" id="ARBA00005019"/>
    </source>
</evidence>
<keyword evidence="6 11" id="KW-0548">Nucleotidyltransferase</keyword>
<dbReference type="UniPathway" id="UPA00253">
    <property type="reaction ID" value="UER00332"/>
</dbReference>
<comment type="catalytic activity">
    <reaction evidence="10 11">
        <text>nicotinate beta-D-ribonucleotide + ATP + H(+) = deamido-NAD(+) + diphosphate</text>
        <dbReference type="Rhea" id="RHEA:22860"/>
        <dbReference type="ChEBI" id="CHEBI:15378"/>
        <dbReference type="ChEBI" id="CHEBI:30616"/>
        <dbReference type="ChEBI" id="CHEBI:33019"/>
        <dbReference type="ChEBI" id="CHEBI:57502"/>
        <dbReference type="ChEBI" id="CHEBI:58437"/>
        <dbReference type="EC" id="2.7.7.18"/>
    </reaction>
</comment>
<evidence type="ECO:0000256" key="5">
    <source>
        <dbReference type="ARBA" id="ARBA00022679"/>
    </source>
</evidence>
<dbReference type="AlphaFoldDB" id="A0A4Q9H5F9"/>
<keyword evidence="8 11" id="KW-0067">ATP-binding</keyword>
<dbReference type="PANTHER" id="PTHR39321">
    <property type="entry name" value="NICOTINATE-NUCLEOTIDE ADENYLYLTRANSFERASE-RELATED"/>
    <property type="match status" value="1"/>
</dbReference>
<dbReference type="GO" id="GO:0005524">
    <property type="term" value="F:ATP binding"/>
    <property type="evidence" value="ECO:0007669"/>
    <property type="project" value="UniProtKB-KW"/>
</dbReference>
<name>A0A4Q9H5F9_9BURK</name>
<evidence type="ECO:0000256" key="3">
    <source>
        <dbReference type="ARBA" id="ARBA00009014"/>
    </source>
</evidence>
<feature type="domain" description="Cytidyltransferase-like" evidence="12">
    <location>
        <begin position="1"/>
        <end position="162"/>
    </location>
</feature>
<dbReference type="SUPFAM" id="SSF52374">
    <property type="entry name" value="Nucleotidylyl transferase"/>
    <property type="match status" value="1"/>
</dbReference>
<evidence type="ECO:0000256" key="10">
    <source>
        <dbReference type="ARBA" id="ARBA00048721"/>
    </source>
</evidence>
<comment type="similarity">
    <text evidence="3 11">Belongs to the NadD family.</text>
</comment>
<protein>
    <recommendedName>
        <fullName evidence="11">Probable nicotinate-nucleotide adenylyltransferase</fullName>
        <ecNumber evidence="11">2.7.7.18</ecNumber>
    </recommendedName>
    <alternativeName>
        <fullName evidence="11">Deamido-NAD(+) diphosphorylase</fullName>
    </alternativeName>
    <alternativeName>
        <fullName evidence="11">Deamido-NAD(+) pyrophosphorylase</fullName>
    </alternativeName>
    <alternativeName>
        <fullName evidence="11">Nicotinate mononucleotide adenylyltransferase</fullName>
        <shortName evidence="11">NaMN adenylyltransferase</shortName>
    </alternativeName>
</protein>
<evidence type="ECO:0000259" key="12">
    <source>
        <dbReference type="Pfam" id="PF01467"/>
    </source>
</evidence>
<keyword evidence="7 11" id="KW-0547">Nucleotide-binding</keyword>
<evidence type="ECO:0000256" key="11">
    <source>
        <dbReference type="HAMAP-Rule" id="MF_00244"/>
    </source>
</evidence>
<dbReference type="Pfam" id="PF01467">
    <property type="entry name" value="CTP_transf_like"/>
    <property type="match status" value="1"/>
</dbReference>
<dbReference type="EC" id="2.7.7.18" evidence="11"/>
<evidence type="ECO:0000256" key="8">
    <source>
        <dbReference type="ARBA" id="ARBA00022840"/>
    </source>
</evidence>
<dbReference type="NCBIfam" id="NF000840">
    <property type="entry name" value="PRK00071.1-3"/>
    <property type="match status" value="1"/>
</dbReference>
<accession>A0A4Q9H5F9</accession>
<comment type="caution">
    <text evidence="13">The sequence shown here is derived from an EMBL/GenBank/DDBJ whole genome shotgun (WGS) entry which is preliminary data.</text>
</comment>
<sequence>MGGSFDPVHQAHVALATTALQHLALEAVHWVPVGQPWQKTRQLAPAEHRLAMVRAATQHEPRFVVDDIELRRSGPSYTLDTVQALQVQHPQAQWRLIIGQDQYANLHTWHGWQDLLARVTLAVACRGDQRPQPSATLAAHPHRVEVLPMPPMNLSSTDIRARLARGERAQTLAPAMVSETVAGYIDNHHLYAPGHTHLHGHP</sequence>
<keyword evidence="9 11" id="KW-0520">NAD</keyword>
<proteinExistence type="inferred from homology"/>
<keyword evidence="5 11" id="KW-0808">Transferase</keyword>
<evidence type="ECO:0000313" key="14">
    <source>
        <dbReference type="Proteomes" id="UP000292120"/>
    </source>
</evidence>
<evidence type="ECO:0000256" key="9">
    <source>
        <dbReference type="ARBA" id="ARBA00023027"/>
    </source>
</evidence>
<dbReference type="GO" id="GO:0009435">
    <property type="term" value="P:NAD+ biosynthetic process"/>
    <property type="evidence" value="ECO:0007669"/>
    <property type="project" value="UniProtKB-UniRule"/>
</dbReference>
<evidence type="ECO:0000256" key="7">
    <source>
        <dbReference type="ARBA" id="ARBA00022741"/>
    </source>
</evidence>
<dbReference type="CDD" id="cd02165">
    <property type="entry name" value="NMNAT"/>
    <property type="match status" value="1"/>
</dbReference>
<organism evidence="13 14">
    <name type="scientific">Aquabacterium lacunae</name>
    <dbReference type="NCBI Taxonomy" id="2528630"/>
    <lineage>
        <taxon>Bacteria</taxon>
        <taxon>Pseudomonadati</taxon>
        <taxon>Pseudomonadota</taxon>
        <taxon>Betaproteobacteria</taxon>
        <taxon>Burkholderiales</taxon>
        <taxon>Aquabacterium</taxon>
    </lineage>
</organism>
<comment type="function">
    <text evidence="1 11">Catalyzes the reversible adenylation of nicotinate mononucleotide (NaMN) to nicotinic acid adenine dinucleotide (NaAD).</text>
</comment>
<dbReference type="OrthoDB" id="5295945at2"/>
<dbReference type="InterPro" id="IPR004821">
    <property type="entry name" value="Cyt_trans-like"/>
</dbReference>
<keyword evidence="4 11" id="KW-0662">Pyridine nucleotide biosynthesis</keyword>
<evidence type="ECO:0000256" key="6">
    <source>
        <dbReference type="ARBA" id="ARBA00022695"/>
    </source>
</evidence>
<dbReference type="GO" id="GO:0004515">
    <property type="term" value="F:nicotinate-nucleotide adenylyltransferase activity"/>
    <property type="evidence" value="ECO:0007669"/>
    <property type="project" value="UniProtKB-UniRule"/>
</dbReference>
<keyword evidence="14" id="KW-1185">Reference proteome</keyword>
<evidence type="ECO:0000256" key="1">
    <source>
        <dbReference type="ARBA" id="ARBA00002324"/>
    </source>
</evidence>
<dbReference type="InterPro" id="IPR014729">
    <property type="entry name" value="Rossmann-like_a/b/a_fold"/>
</dbReference>
<evidence type="ECO:0000313" key="13">
    <source>
        <dbReference type="EMBL" id="TBO34565.1"/>
    </source>
</evidence>
<dbReference type="EMBL" id="SIXI01000001">
    <property type="protein sequence ID" value="TBO34565.1"/>
    <property type="molecule type" value="Genomic_DNA"/>
</dbReference>
<dbReference type="NCBIfam" id="TIGR00125">
    <property type="entry name" value="cyt_tran_rel"/>
    <property type="match status" value="1"/>
</dbReference>
<comment type="pathway">
    <text evidence="2 11">Cofactor biosynthesis; NAD(+) biosynthesis; deamido-NAD(+) from nicotinate D-ribonucleotide: step 1/1.</text>
</comment>
<gene>
    <name evidence="11 13" type="primary">nadD</name>
    <name evidence="13" type="ORF">EYS42_01700</name>
</gene>
<dbReference type="Proteomes" id="UP000292120">
    <property type="component" value="Unassembled WGS sequence"/>
</dbReference>